<evidence type="ECO:0000256" key="7">
    <source>
        <dbReference type="HAMAP-Rule" id="MF_01615"/>
    </source>
</evidence>
<dbReference type="InterPro" id="IPR029062">
    <property type="entry name" value="Class_I_gatase-like"/>
</dbReference>
<dbReference type="Proteomes" id="UP000832041">
    <property type="component" value="Chromosome"/>
</dbReference>
<accession>A0ABY4L2Z0</accession>
<evidence type="ECO:0000313" key="8">
    <source>
        <dbReference type="EMBL" id="UPT21321.1"/>
    </source>
</evidence>
<protein>
    <recommendedName>
        <fullName evidence="7">Pyridoxal 5'-phosphate synthase subunit PdxT</fullName>
        <ecNumber evidence="7">4.3.3.6</ecNumber>
    </recommendedName>
    <alternativeName>
        <fullName evidence="7">Pdx2</fullName>
    </alternativeName>
    <alternativeName>
        <fullName evidence="7">Pyridoxal 5'-phosphate synthase glutaminase subunit</fullName>
        <ecNumber evidence="7">3.5.1.2</ecNumber>
    </alternativeName>
</protein>
<organism evidence="8 9">
    <name type="scientific">Thermobifida alba</name>
    <name type="common">Thermomonospora alba</name>
    <dbReference type="NCBI Taxonomy" id="53522"/>
    <lineage>
        <taxon>Bacteria</taxon>
        <taxon>Bacillati</taxon>
        <taxon>Actinomycetota</taxon>
        <taxon>Actinomycetes</taxon>
        <taxon>Streptosporangiales</taxon>
        <taxon>Nocardiopsidaceae</taxon>
        <taxon>Thermobifida</taxon>
    </lineage>
</organism>
<keyword evidence="4 7" id="KW-0315">Glutamine amidotransferase</keyword>
<feature type="binding site" evidence="7">
    <location>
        <begin position="141"/>
        <end position="142"/>
    </location>
    <ligand>
        <name>L-glutamine</name>
        <dbReference type="ChEBI" id="CHEBI:58359"/>
    </ligand>
</feature>
<dbReference type="PROSITE" id="PS51130">
    <property type="entry name" value="PDXT_SNO_2"/>
    <property type="match status" value="1"/>
</dbReference>
<comment type="similarity">
    <text evidence="1 7">Belongs to the glutaminase PdxT/SNO family.</text>
</comment>
<evidence type="ECO:0000313" key="9">
    <source>
        <dbReference type="Proteomes" id="UP000832041"/>
    </source>
</evidence>
<dbReference type="SUPFAM" id="SSF52317">
    <property type="entry name" value="Class I glutamine amidotransferase-like"/>
    <property type="match status" value="1"/>
</dbReference>
<dbReference type="EC" id="4.3.3.6" evidence="7"/>
<dbReference type="InterPro" id="IPR021196">
    <property type="entry name" value="PdxT/SNO_CS"/>
</dbReference>
<dbReference type="PROSITE" id="PS01236">
    <property type="entry name" value="PDXT_SNO_1"/>
    <property type="match status" value="1"/>
</dbReference>
<dbReference type="NCBIfam" id="TIGR03800">
    <property type="entry name" value="PLP_synth_Pdx2"/>
    <property type="match status" value="1"/>
</dbReference>
<dbReference type="PANTHER" id="PTHR31559:SF0">
    <property type="entry name" value="PYRIDOXAL 5'-PHOSPHATE SYNTHASE SUBUNIT SNO1-RELATED"/>
    <property type="match status" value="1"/>
</dbReference>
<gene>
    <name evidence="7 8" type="primary">pdxT</name>
    <name evidence="8" type="ORF">FOF52_10385</name>
</gene>
<dbReference type="EC" id="3.5.1.2" evidence="7"/>
<sequence length="201" mass="21361">MSSAPPVIGVLALQGGVREHVRALEHAGARARGIRRPDELDSVDGLVVPGGESTTMWRLAVAFDLLEPLRERIASGLPAFGTCAGMIMLADRIEGGVPGQQTIGGIDMTVRRNAFGRQNASFEAPVEVTGVDGGPVEAVFIRAPWVESVGPAARVIGRVPRGDQADRIVAVRQGRLLATSFHPELTGDTRVHRLFVDMVKG</sequence>
<feature type="binding site" evidence="7">
    <location>
        <position position="112"/>
    </location>
    <ligand>
        <name>L-glutamine</name>
        <dbReference type="ChEBI" id="CHEBI:58359"/>
    </ligand>
</feature>
<dbReference type="CDD" id="cd01749">
    <property type="entry name" value="GATase1_PB"/>
    <property type="match status" value="1"/>
</dbReference>
<dbReference type="Gene3D" id="3.40.50.880">
    <property type="match status" value="1"/>
</dbReference>
<dbReference type="PANTHER" id="PTHR31559">
    <property type="entry name" value="PYRIDOXAL 5'-PHOSPHATE SYNTHASE SUBUNIT SNO"/>
    <property type="match status" value="1"/>
</dbReference>
<dbReference type="Pfam" id="PF01174">
    <property type="entry name" value="SNO"/>
    <property type="match status" value="1"/>
</dbReference>
<comment type="catalytic activity">
    <reaction evidence="7">
        <text>aldehydo-D-ribose 5-phosphate + D-glyceraldehyde 3-phosphate + L-glutamine = pyridoxal 5'-phosphate + L-glutamate + phosphate + 3 H2O + H(+)</text>
        <dbReference type="Rhea" id="RHEA:31507"/>
        <dbReference type="ChEBI" id="CHEBI:15377"/>
        <dbReference type="ChEBI" id="CHEBI:15378"/>
        <dbReference type="ChEBI" id="CHEBI:29985"/>
        <dbReference type="ChEBI" id="CHEBI:43474"/>
        <dbReference type="ChEBI" id="CHEBI:58273"/>
        <dbReference type="ChEBI" id="CHEBI:58359"/>
        <dbReference type="ChEBI" id="CHEBI:59776"/>
        <dbReference type="ChEBI" id="CHEBI:597326"/>
        <dbReference type="EC" id="4.3.3.6"/>
    </reaction>
</comment>
<dbReference type="PROSITE" id="PS51273">
    <property type="entry name" value="GATASE_TYPE_1"/>
    <property type="match status" value="1"/>
</dbReference>
<comment type="subunit">
    <text evidence="7">In the presence of PdxS, forms a dodecamer of heterodimers. Only shows activity in the heterodimer.</text>
</comment>
<feature type="binding site" evidence="7">
    <location>
        <begin position="51"/>
        <end position="53"/>
    </location>
    <ligand>
        <name>L-glutamine</name>
        <dbReference type="ChEBI" id="CHEBI:58359"/>
    </ligand>
</feature>
<dbReference type="RefSeq" id="WP_248593626.1">
    <property type="nucleotide sequence ID" value="NZ_BAABEB010000002.1"/>
</dbReference>
<evidence type="ECO:0000256" key="4">
    <source>
        <dbReference type="ARBA" id="ARBA00022962"/>
    </source>
</evidence>
<evidence type="ECO:0000256" key="2">
    <source>
        <dbReference type="ARBA" id="ARBA00022801"/>
    </source>
</evidence>
<dbReference type="PIRSF" id="PIRSF005639">
    <property type="entry name" value="Glut_amidoT_SNO"/>
    <property type="match status" value="1"/>
</dbReference>
<dbReference type="InterPro" id="IPR002161">
    <property type="entry name" value="PdxT/SNO"/>
</dbReference>
<proteinExistence type="inferred from homology"/>
<feature type="active site" description="Nucleophile" evidence="7">
    <location>
        <position position="83"/>
    </location>
</feature>
<comment type="pathway">
    <text evidence="7">Cofactor biosynthesis; pyridoxal 5'-phosphate biosynthesis.</text>
</comment>
<keyword evidence="5 7" id="KW-0456">Lyase</keyword>
<evidence type="ECO:0000256" key="3">
    <source>
        <dbReference type="ARBA" id="ARBA00022898"/>
    </source>
</evidence>
<dbReference type="EMBL" id="CP051627">
    <property type="protein sequence ID" value="UPT21321.1"/>
    <property type="molecule type" value="Genomic_DNA"/>
</dbReference>
<reference evidence="8 9" key="1">
    <citation type="submission" date="2020-04" db="EMBL/GenBank/DDBJ databases">
        <title>Thermobifida alba genome sequencing and assembly.</title>
        <authorList>
            <person name="Luzics S."/>
            <person name="Horvath B."/>
            <person name="Nagy I."/>
            <person name="Toth A."/>
            <person name="Nagy I."/>
            <person name="Kukolya J."/>
        </authorList>
    </citation>
    <scope>NUCLEOTIDE SEQUENCE [LARGE SCALE GENOMIC DNA]</scope>
    <source>
        <strain evidence="8 9">DSM 43795</strain>
    </source>
</reference>
<keyword evidence="9" id="KW-1185">Reference proteome</keyword>
<comment type="catalytic activity">
    <reaction evidence="6 7">
        <text>L-glutamine + H2O = L-glutamate + NH4(+)</text>
        <dbReference type="Rhea" id="RHEA:15889"/>
        <dbReference type="ChEBI" id="CHEBI:15377"/>
        <dbReference type="ChEBI" id="CHEBI:28938"/>
        <dbReference type="ChEBI" id="CHEBI:29985"/>
        <dbReference type="ChEBI" id="CHEBI:58359"/>
        <dbReference type="EC" id="3.5.1.2"/>
    </reaction>
</comment>
<name>A0ABY4L2Z0_THEAE</name>
<feature type="active site" description="Charge relay system" evidence="7">
    <location>
        <position position="182"/>
    </location>
</feature>
<keyword evidence="3 7" id="KW-0663">Pyridoxal phosphate</keyword>
<evidence type="ECO:0000256" key="5">
    <source>
        <dbReference type="ARBA" id="ARBA00023239"/>
    </source>
</evidence>
<comment type="function">
    <text evidence="7">Catalyzes the hydrolysis of glutamine to glutamate and ammonia as part of the biosynthesis of pyridoxal 5'-phosphate. The resulting ammonia molecule is channeled to the active site of PdxS.</text>
</comment>
<dbReference type="HAMAP" id="MF_01615">
    <property type="entry name" value="PdxT"/>
    <property type="match status" value="1"/>
</dbReference>
<evidence type="ECO:0000256" key="6">
    <source>
        <dbReference type="ARBA" id="ARBA00049534"/>
    </source>
</evidence>
<evidence type="ECO:0000256" key="1">
    <source>
        <dbReference type="ARBA" id="ARBA00008345"/>
    </source>
</evidence>
<keyword evidence="2 7" id="KW-0378">Hydrolase</keyword>
<feature type="active site" description="Charge relay system" evidence="7">
    <location>
        <position position="184"/>
    </location>
</feature>